<dbReference type="Gene3D" id="1.10.10.10">
    <property type="entry name" value="Winged helix-like DNA-binding domain superfamily/Winged helix DNA-binding domain"/>
    <property type="match status" value="1"/>
</dbReference>
<reference evidence="6" key="2">
    <citation type="submission" date="2020-09" db="EMBL/GenBank/DDBJ databases">
        <authorList>
            <person name="Sun Q."/>
            <person name="Zhou Y."/>
        </authorList>
    </citation>
    <scope>NUCLEOTIDE SEQUENCE</scope>
    <source>
        <strain evidence="6">CGMCC 1.12426</strain>
    </source>
</reference>
<dbReference type="EMBL" id="BMFA01000001">
    <property type="protein sequence ID" value="GGB33266.1"/>
    <property type="molecule type" value="Genomic_DNA"/>
</dbReference>
<evidence type="ECO:0000256" key="3">
    <source>
        <dbReference type="ARBA" id="ARBA00023125"/>
    </source>
</evidence>
<protein>
    <submittedName>
        <fullName evidence="6">LysR family transcriptional regulator</fullName>
    </submittedName>
</protein>
<name>A0A916T8J5_9HYPH</name>
<dbReference type="GO" id="GO:0003677">
    <property type="term" value="F:DNA binding"/>
    <property type="evidence" value="ECO:0007669"/>
    <property type="project" value="UniProtKB-KW"/>
</dbReference>
<dbReference type="Gene3D" id="3.40.190.10">
    <property type="entry name" value="Periplasmic binding protein-like II"/>
    <property type="match status" value="2"/>
</dbReference>
<dbReference type="Proteomes" id="UP000605148">
    <property type="component" value="Unassembled WGS sequence"/>
</dbReference>
<keyword evidence="3" id="KW-0238">DNA-binding</keyword>
<evidence type="ECO:0000256" key="2">
    <source>
        <dbReference type="ARBA" id="ARBA00023015"/>
    </source>
</evidence>
<dbReference type="OrthoDB" id="1631201at2"/>
<dbReference type="InterPro" id="IPR000847">
    <property type="entry name" value="LysR_HTH_N"/>
</dbReference>
<evidence type="ECO:0000259" key="5">
    <source>
        <dbReference type="PROSITE" id="PS50931"/>
    </source>
</evidence>
<gene>
    <name evidence="6" type="ORF">GCM10011316_01660</name>
</gene>
<dbReference type="InterPro" id="IPR050176">
    <property type="entry name" value="LTTR"/>
</dbReference>
<keyword evidence="4" id="KW-0804">Transcription</keyword>
<dbReference type="PANTHER" id="PTHR30579:SF7">
    <property type="entry name" value="HTH-TYPE TRANSCRIPTIONAL REGULATOR LRHA-RELATED"/>
    <property type="match status" value="1"/>
</dbReference>
<sequence>MEKLPAAATKLIDMELYRTFLLIAETQSFSKTSEIVGRTPSAVSMQIKKLETMLGVSVFAREGRSVRITAEGEALLGYARRILMLNEEAVSLFLSPSVEGMVRFGAPSDFGTRHLPNFLARFARSHPGVNVDVSLDGSPMLAEKFKKKELDLVLYTARPDSELARRGETIFAEPLVWVGLEGGIAYERDPLPLAVSTSGCPWRRAARIALDKAEKPYRISYTSFHSAGQEAALVADLAVAPFPASVVEPPLQILDERHGLPPIGDYHIIIEQRPRSGRATQAFADHVVECFRDISVGRFGSSATA</sequence>
<dbReference type="GO" id="GO:0003700">
    <property type="term" value="F:DNA-binding transcription factor activity"/>
    <property type="evidence" value="ECO:0007669"/>
    <property type="project" value="InterPro"/>
</dbReference>
<dbReference type="SUPFAM" id="SSF53850">
    <property type="entry name" value="Periplasmic binding protein-like II"/>
    <property type="match status" value="1"/>
</dbReference>
<dbReference type="AlphaFoldDB" id="A0A916T8J5"/>
<evidence type="ECO:0000313" key="7">
    <source>
        <dbReference type="Proteomes" id="UP000605148"/>
    </source>
</evidence>
<evidence type="ECO:0000256" key="1">
    <source>
        <dbReference type="ARBA" id="ARBA00009437"/>
    </source>
</evidence>
<dbReference type="SUPFAM" id="SSF46785">
    <property type="entry name" value="Winged helix' DNA-binding domain"/>
    <property type="match status" value="1"/>
</dbReference>
<organism evidence="6 7">
    <name type="scientific">Roseibium aquae</name>
    <dbReference type="NCBI Taxonomy" id="1323746"/>
    <lineage>
        <taxon>Bacteria</taxon>
        <taxon>Pseudomonadati</taxon>
        <taxon>Pseudomonadota</taxon>
        <taxon>Alphaproteobacteria</taxon>
        <taxon>Hyphomicrobiales</taxon>
        <taxon>Stappiaceae</taxon>
        <taxon>Roseibium</taxon>
    </lineage>
</organism>
<comment type="caution">
    <text evidence="6">The sequence shown here is derived from an EMBL/GenBank/DDBJ whole genome shotgun (WGS) entry which is preliminary data.</text>
</comment>
<dbReference type="PANTHER" id="PTHR30579">
    <property type="entry name" value="TRANSCRIPTIONAL REGULATOR"/>
    <property type="match status" value="1"/>
</dbReference>
<accession>A0A916T8J5</accession>
<dbReference type="InterPro" id="IPR036390">
    <property type="entry name" value="WH_DNA-bd_sf"/>
</dbReference>
<reference evidence="6" key="1">
    <citation type="journal article" date="2014" name="Int. J. Syst. Evol. Microbiol.">
        <title>Complete genome sequence of Corynebacterium casei LMG S-19264T (=DSM 44701T), isolated from a smear-ripened cheese.</title>
        <authorList>
            <consortium name="US DOE Joint Genome Institute (JGI-PGF)"/>
            <person name="Walter F."/>
            <person name="Albersmeier A."/>
            <person name="Kalinowski J."/>
            <person name="Ruckert C."/>
        </authorList>
    </citation>
    <scope>NUCLEOTIDE SEQUENCE</scope>
    <source>
        <strain evidence="6">CGMCC 1.12426</strain>
    </source>
</reference>
<evidence type="ECO:0000313" key="6">
    <source>
        <dbReference type="EMBL" id="GGB33266.1"/>
    </source>
</evidence>
<dbReference type="PROSITE" id="PS50931">
    <property type="entry name" value="HTH_LYSR"/>
    <property type="match status" value="1"/>
</dbReference>
<dbReference type="InterPro" id="IPR036388">
    <property type="entry name" value="WH-like_DNA-bd_sf"/>
</dbReference>
<keyword evidence="2" id="KW-0805">Transcription regulation</keyword>
<dbReference type="Pfam" id="PF00126">
    <property type="entry name" value="HTH_1"/>
    <property type="match status" value="1"/>
</dbReference>
<keyword evidence="7" id="KW-1185">Reference proteome</keyword>
<proteinExistence type="inferred from homology"/>
<dbReference type="InterPro" id="IPR005119">
    <property type="entry name" value="LysR_subst-bd"/>
</dbReference>
<dbReference type="RefSeq" id="WP_150493479.1">
    <property type="nucleotide sequence ID" value="NZ_BMFA01000001.1"/>
</dbReference>
<feature type="domain" description="HTH lysR-type" evidence="5">
    <location>
        <begin position="12"/>
        <end position="69"/>
    </location>
</feature>
<evidence type="ECO:0000256" key="4">
    <source>
        <dbReference type="ARBA" id="ARBA00023163"/>
    </source>
</evidence>
<comment type="similarity">
    <text evidence="1">Belongs to the LysR transcriptional regulatory family.</text>
</comment>
<dbReference type="Pfam" id="PF03466">
    <property type="entry name" value="LysR_substrate"/>
    <property type="match status" value="1"/>
</dbReference>